<keyword evidence="3" id="KW-1185">Reference proteome</keyword>
<dbReference type="EMBL" id="JTJZ01000016">
    <property type="protein sequence ID" value="KHS53255.1"/>
    <property type="molecule type" value="Genomic_DNA"/>
</dbReference>
<feature type="signal peptide" evidence="1">
    <location>
        <begin position="1"/>
        <end position="30"/>
    </location>
</feature>
<evidence type="ECO:0000313" key="3">
    <source>
        <dbReference type="Proteomes" id="UP000031488"/>
    </source>
</evidence>
<organism evidence="2 3">
    <name type="scientific">Brevibacterium linens</name>
    <dbReference type="NCBI Taxonomy" id="1703"/>
    <lineage>
        <taxon>Bacteria</taxon>
        <taxon>Bacillati</taxon>
        <taxon>Actinomycetota</taxon>
        <taxon>Actinomycetes</taxon>
        <taxon>Micrococcales</taxon>
        <taxon>Brevibacteriaceae</taxon>
        <taxon>Brevibacterium</taxon>
    </lineage>
</organism>
<dbReference type="InterPro" id="IPR023833">
    <property type="entry name" value="Signal_pept_SipW-depend-type"/>
</dbReference>
<feature type="chain" id="PRO_5039220397" evidence="1">
    <location>
        <begin position="31"/>
        <end position="201"/>
    </location>
</feature>
<dbReference type="OrthoDB" id="5070303at2"/>
<evidence type="ECO:0000256" key="1">
    <source>
        <dbReference type="SAM" id="SignalP"/>
    </source>
</evidence>
<keyword evidence="1" id="KW-0732">Signal</keyword>
<sequence length="201" mass="19882">MTTKTTRSRKFKAILAGGIVLGVGAAVTLAAWTDNEWAEGTFGAGSFNVQGSTDGTNFTDHTSSGGAADLSFSLDGGDNLSPGDTVAAPFVLRLDGPTTYDATVALTSAAGGGDNADALTYGIVQVASAGACSATATGTSIVPTGTALDSTTGSADFDLTAGADTAAGDPVTLCFKVTADDTLTQGQDTTAQWQFTATSAE</sequence>
<reference evidence="2 3" key="1">
    <citation type="submission" date="2014-11" db="EMBL/GenBank/DDBJ databases">
        <title>Draft Genome Sequence of Brevibacterium linens AE038-8.</title>
        <authorList>
            <person name="Maizel D."/>
            <person name="Utturkar S.M."/>
            <person name="Brown S.D."/>
            <person name="Ferrero M."/>
            <person name="Rosen B.P."/>
        </authorList>
    </citation>
    <scope>NUCLEOTIDE SEQUENCE [LARGE SCALE GENOMIC DNA]</scope>
    <source>
        <strain evidence="2 3">AE038-8</strain>
    </source>
</reference>
<protein>
    <submittedName>
        <fullName evidence="2">Signal peptide, camelysin</fullName>
    </submittedName>
</protein>
<gene>
    <name evidence="2" type="ORF">AE0388_1198</name>
</gene>
<dbReference type="AlphaFoldDB" id="A0A0B9AV96"/>
<name>A0A0B9AV96_BRELN</name>
<accession>A0A0B9AV96</accession>
<comment type="caution">
    <text evidence="2">The sequence shown here is derived from an EMBL/GenBank/DDBJ whole genome shotgun (WGS) entry which is preliminary data.</text>
</comment>
<dbReference type="PATRIC" id="fig|1703.6.peg.1086"/>
<dbReference type="NCBIfam" id="TIGR04088">
    <property type="entry name" value="cognate_SipW"/>
    <property type="match status" value="1"/>
</dbReference>
<proteinExistence type="predicted"/>
<evidence type="ECO:0000313" key="2">
    <source>
        <dbReference type="EMBL" id="KHS53255.1"/>
    </source>
</evidence>
<dbReference type="RefSeq" id="WP_039207990.1">
    <property type="nucleotide sequence ID" value="NZ_JTJZ01000016.1"/>
</dbReference>
<dbReference type="Proteomes" id="UP000031488">
    <property type="component" value="Unassembled WGS sequence"/>
</dbReference>